<evidence type="ECO:0000313" key="2">
    <source>
        <dbReference type="Proteomes" id="UP000218334"/>
    </source>
</evidence>
<protein>
    <submittedName>
        <fullName evidence="1">Uncharacterized protein</fullName>
    </submittedName>
</protein>
<dbReference type="Proteomes" id="UP000218334">
    <property type="component" value="Unassembled WGS sequence"/>
</dbReference>
<proteinExistence type="predicted"/>
<accession>A0A2H3BHH1</accession>
<gene>
    <name evidence="1" type="ORF">ARMSODRAFT_1003487</name>
</gene>
<sequence length="272" mass="30663">MRHSHWHHCQNDSMYDDEEDGGGYLQGPKYWSNYGKTVFPGIKLREDPYGLADLPGKYIWVYDGHPEFESIVESKKDIFGSITITARNNGAEKVIPEHIEATLVYGEIEGAFKGIVPREVAGCENCFYVESVQWSKEWSERVEECGHGLSIAAEEDDNGHPFLVFYWNDGYGPRCKFAREYGIIAKKVSGTNGNRYILSGGERGRLGIECTVEDVKYAGNGCKEGAEEIGKFGTKRKASDLLEEQANPKTRKLNINPIQNLLGNVSRWYLCM</sequence>
<organism evidence="1 2">
    <name type="scientific">Armillaria solidipes</name>
    <dbReference type="NCBI Taxonomy" id="1076256"/>
    <lineage>
        <taxon>Eukaryota</taxon>
        <taxon>Fungi</taxon>
        <taxon>Dikarya</taxon>
        <taxon>Basidiomycota</taxon>
        <taxon>Agaricomycotina</taxon>
        <taxon>Agaricomycetes</taxon>
        <taxon>Agaricomycetidae</taxon>
        <taxon>Agaricales</taxon>
        <taxon>Marasmiineae</taxon>
        <taxon>Physalacriaceae</taxon>
        <taxon>Armillaria</taxon>
    </lineage>
</organism>
<keyword evidence="2" id="KW-1185">Reference proteome</keyword>
<dbReference type="AlphaFoldDB" id="A0A2H3BHH1"/>
<reference evidence="2" key="1">
    <citation type="journal article" date="2017" name="Nat. Ecol. Evol.">
        <title>Genome expansion and lineage-specific genetic innovations in the forest pathogenic fungi Armillaria.</title>
        <authorList>
            <person name="Sipos G."/>
            <person name="Prasanna A.N."/>
            <person name="Walter M.C."/>
            <person name="O'Connor E."/>
            <person name="Balint B."/>
            <person name="Krizsan K."/>
            <person name="Kiss B."/>
            <person name="Hess J."/>
            <person name="Varga T."/>
            <person name="Slot J."/>
            <person name="Riley R."/>
            <person name="Boka B."/>
            <person name="Rigling D."/>
            <person name="Barry K."/>
            <person name="Lee J."/>
            <person name="Mihaltcheva S."/>
            <person name="LaButti K."/>
            <person name="Lipzen A."/>
            <person name="Waldron R."/>
            <person name="Moloney N.M."/>
            <person name="Sperisen C."/>
            <person name="Kredics L."/>
            <person name="Vagvoelgyi C."/>
            <person name="Patrignani A."/>
            <person name="Fitzpatrick D."/>
            <person name="Nagy I."/>
            <person name="Doyle S."/>
            <person name="Anderson J.B."/>
            <person name="Grigoriev I.V."/>
            <person name="Gueldener U."/>
            <person name="Muensterkoetter M."/>
            <person name="Nagy L.G."/>
        </authorList>
    </citation>
    <scope>NUCLEOTIDE SEQUENCE [LARGE SCALE GENOMIC DNA]</scope>
    <source>
        <strain evidence="2">28-4</strain>
    </source>
</reference>
<evidence type="ECO:0000313" key="1">
    <source>
        <dbReference type="EMBL" id="PBK70331.1"/>
    </source>
</evidence>
<dbReference type="EMBL" id="KZ293426">
    <property type="protein sequence ID" value="PBK70331.1"/>
    <property type="molecule type" value="Genomic_DNA"/>
</dbReference>
<name>A0A2H3BHH1_9AGAR</name>